<dbReference type="VEuPathDB" id="VectorBase:PHUM601600"/>
<reference evidence="7" key="3">
    <citation type="submission" date="2021-02" db="UniProtKB">
        <authorList>
            <consortium name="EnsemblMetazoa"/>
        </authorList>
    </citation>
    <scope>IDENTIFICATION</scope>
    <source>
        <strain evidence="7">USDA</strain>
    </source>
</reference>
<dbReference type="InterPro" id="IPR020422">
    <property type="entry name" value="TYR_PHOSPHATASE_DUAL_dom"/>
</dbReference>
<dbReference type="PROSITE" id="PS50056">
    <property type="entry name" value="TYR_PHOSPHATASE_2"/>
    <property type="match status" value="1"/>
</dbReference>
<dbReference type="OrthoDB" id="285418at2759"/>
<dbReference type="SMART" id="SM00195">
    <property type="entry name" value="DSPc"/>
    <property type="match status" value="1"/>
</dbReference>
<dbReference type="EC" id="3.1.3.16" evidence="6"/>
<dbReference type="Pfam" id="PF00782">
    <property type="entry name" value="DSPc"/>
    <property type="match status" value="1"/>
</dbReference>
<dbReference type="FunCoup" id="E0W364">
    <property type="interactions" value="10"/>
</dbReference>
<feature type="domain" description="Tyrosine-protein phosphatase" evidence="4">
    <location>
        <begin position="15"/>
        <end position="166"/>
    </location>
</feature>
<dbReference type="STRING" id="121224.E0W364"/>
<dbReference type="SUPFAM" id="SSF52799">
    <property type="entry name" value="(Phosphotyrosine protein) phosphatases II"/>
    <property type="match status" value="1"/>
</dbReference>
<comment type="similarity">
    <text evidence="1">Belongs to the protein-tyrosine phosphatase family. Non-receptor class dual specificity subfamily.</text>
</comment>
<dbReference type="KEGG" id="phu:Phum_PHUM601600"/>
<dbReference type="CTD" id="8236949"/>
<name>E0W364_PEDHC</name>
<dbReference type="GO" id="GO:0005737">
    <property type="term" value="C:cytoplasm"/>
    <property type="evidence" value="ECO:0007669"/>
    <property type="project" value="TreeGrafter"/>
</dbReference>
<gene>
    <name evidence="7" type="primary">8236949</name>
    <name evidence="6" type="ORF">Phum_PHUM601600</name>
</gene>
<dbReference type="EnsemblMetazoa" id="PHUM601600-RA">
    <property type="protein sequence ID" value="PHUM601600-PA"/>
    <property type="gene ID" value="PHUM601600"/>
</dbReference>
<dbReference type="EMBL" id="DS235882">
    <property type="protein sequence ID" value="EEB20070.1"/>
    <property type="molecule type" value="Genomic_DNA"/>
</dbReference>
<reference evidence="6" key="2">
    <citation type="submission" date="2007-04" db="EMBL/GenBank/DDBJ databases">
        <title>The genome of the human body louse.</title>
        <authorList>
            <consortium name="The Human Body Louse Genome Consortium"/>
            <person name="Kirkness E."/>
            <person name="Walenz B."/>
            <person name="Hass B."/>
            <person name="Bruggner R."/>
            <person name="Strausberg R."/>
        </authorList>
    </citation>
    <scope>NUCLEOTIDE SEQUENCE</scope>
    <source>
        <strain evidence="6">USDA</strain>
    </source>
</reference>
<dbReference type="HOGENOM" id="CLU_027074_3_1_1"/>
<evidence type="ECO:0000256" key="1">
    <source>
        <dbReference type="ARBA" id="ARBA00008601"/>
    </source>
</evidence>
<dbReference type="InterPro" id="IPR000387">
    <property type="entry name" value="Tyr_Pase_dom"/>
</dbReference>
<dbReference type="PROSITE" id="PS50054">
    <property type="entry name" value="TYR_PHOSPHATASE_DUAL"/>
    <property type="match status" value="1"/>
</dbReference>
<dbReference type="Proteomes" id="UP000009046">
    <property type="component" value="Unassembled WGS sequence"/>
</dbReference>
<evidence type="ECO:0000256" key="2">
    <source>
        <dbReference type="ARBA" id="ARBA00022801"/>
    </source>
</evidence>
<evidence type="ECO:0000313" key="7">
    <source>
        <dbReference type="EnsemblMetazoa" id="PHUM601600-PA"/>
    </source>
</evidence>
<dbReference type="AlphaFoldDB" id="E0W364"/>
<sequence>MCSNRLGKSSSSFLDVTEITPYLFLCGALALRSNVLEDLKVTCVINATTELPDTPLPKSSPDDDDNDDDILYLRVNVDDKTDANIFPWLDIVSDIIHQVKLSGGKTLIHCVAGVSRSASLCLAYLVKYEGYTLRDSYSTVKNLREIIRPNVGFFKQLIEFEKETTGKQTVVMVQSDYVTSPVPHLYEEDYKRYYGLRGNDRKTIMQRQ</sequence>
<evidence type="ECO:0000313" key="8">
    <source>
        <dbReference type="Proteomes" id="UP000009046"/>
    </source>
</evidence>
<protein>
    <submittedName>
        <fullName evidence="6 7">Dual specificity protein phosphatase, putative</fullName>
        <ecNumber evidence="6">3.1.3.16</ecNumber>
    </submittedName>
</protein>
<dbReference type="Gene3D" id="3.90.190.10">
    <property type="entry name" value="Protein tyrosine phosphatase superfamily"/>
    <property type="match status" value="1"/>
</dbReference>
<dbReference type="InterPro" id="IPR052103">
    <property type="entry name" value="Dual_spec_Phospatases"/>
</dbReference>
<proteinExistence type="inferred from homology"/>
<dbReference type="PROSITE" id="PS00383">
    <property type="entry name" value="TYR_PHOSPHATASE_1"/>
    <property type="match status" value="1"/>
</dbReference>
<dbReference type="OMA" id="VYICGAH"/>
<keyword evidence="3" id="KW-0904">Protein phosphatase</keyword>
<keyword evidence="2 6" id="KW-0378">Hydrolase</keyword>
<dbReference type="InParanoid" id="E0W364"/>
<evidence type="ECO:0000259" key="4">
    <source>
        <dbReference type="PROSITE" id="PS50054"/>
    </source>
</evidence>
<dbReference type="eggNOG" id="KOG1718">
    <property type="taxonomic scope" value="Eukaryota"/>
</dbReference>
<dbReference type="EMBL" id="AAZO01007334">
    <property type="status" value="NOT_ANNOTATED_CDS"/>
    <property type="molecule type" value="Genomic_DNA"/>
</dbReference>
<dbReference type="GO" id="GO:0004722">
    <property type="term" value="F:protein serine/threonine phosphatase activity"/>
    <property type="evidence" value="ECO:0007669"/>
    <property type="project" value="UniProtKB-EC"/>
</dbReference>
<dbReference type="InterPro" id="IPR029021">
    <property type="entry name" value="Prot-tyrosine_phosphatase-like"/>
</dbReference>
<dbReference type="InterPro" id="IPR000340">
    <property type="entry name" value="Dual-sp_phosphatase_cat-dom"/>
</dbReference>
<evidence type="ECO:0000256" key="3">
    <source>
        <dbReference type="ARBA" id="ARBA00022912"/>
    </source>
</evidence>
<keyword evidence="8" id="KW-1185">Reference proteome</keyword>
<evidence type="ECO:0000259" key="5">
    <source>
        <dbReference type="PROSITE" id="PS50056"/>
    </source>
</evidence>
<dbReference type="InterPro" id="IPR016130">
    <property type="entry name" value="Tyr_Pase_AS"/>
</dbReference>
<dbReference type="GeneID" id="8236949"/>
<dbReference type="CDD" id="cd14514">
    <property type="entry name" value="DUSP14-like"/>
    <property type="match status" value="1"/>
</dbReference>
<accession>E0W364</accession>
<organism>
    <name type="scientific">Pediculus humanus subsp. corporis</name>
    <name type="common">Body louse</name>
    <dbReference type="NCBI Taxonomy" id="121224"/>
    <lineage>
        <taxon>Eukaryota</taxon>
        <taxon>Metazoa</taxon>
        <taxon>Ecdysozoa</taxon>
        <taxon>Arthropoda</taxon>
        <taxon>Hexapoda</taxon>
        <taxon>Insecta</taxon>
        <taxon>Pterygota</taxon>
        <taxon>Neoptera</taxon>
        <taxon>Paraneoptera</taxon>
        <taxon>Psocodea</taxon>
        <taxon>Troctomorpha</taxon>
        <taxon>Phthiraptera</taxon>
        <taxon>Anoplura</taxon>
        <taxon>Pediculidae</taxon>
        <taxon>Pediculus</taxon>
    </lineage>
</organism>
<dbReference type="PANTHER" id="PTHR45961">
    <property type="entry name" value="IP21249P"/>
    <property type="match status" value="1"/>
</dbReference>
<evidence type="ECO:0000313" key="6">
    <source>
        <dbReference type="EMBL" id="EEB20070.1"/>
    </source>
</evidence>
<dbReference type="PANTHER" id="PTHR45961:SF6">
    <property type="entry name" value="IP21249P"/>
    <property type="match status" value="1"/>
</dbReference>
<reference evidence="6" key="1">
    <citation type="submission" date="2007-04" db="EMBL/GenBank/DDBJ databases">
        <title>Annotation of Pediculus humanus corporis strain USDA.</title>
        <authorList>
            <person name="Kirkness E."/>
            <person name="Hannick L."/>
            <person name="Hass B."/>
            <person name="Bruggner R."/>
            <person name="Lawson D."/>
            <person name="Bidwell S."/>
            <person name="Joardar V."/>
            <person name="Caler E."/>
            <person name="Walenz B."/>
            <person name="Inman J."/>
            <person name="Schobel S."/>
            <person name="Galinsky K."/>
            <person name="Amedeo P."/>
            <person name="Strausberg R."/>
        </authorList>
    </citation>
    <scope>NUCLEOTIDE SEQUENCE</scope>
    <source>
        <strain evidence="6">USDA</strain>
    </source>
</reference>
<feature type="domain" description="Tyrosine specific protein phosphatases" evidence="5">
    <location>
        <begin position="86"/>
        <end position="144"/>
    </location>
</feature>
<dbReference type="RefSeq" id="XP_002432808.1">
    <property type="nucleotide sequence ID" value="XM_002432763.1"/>
</dbReference>